<keyword evidence="8" id="KW-0496">Mitochondrion</keyword>
<dbReference type="Gene3D" id="3.30.830.10">
    <property type="entry name" value="Metalloenzyme, LuxS/M16 peptidase-like"/>
    <property type="match status" value="2"/>
</dbReference>
<dbReference type="GO" id="GO:0046872">
    <property type="term" value="F:metal ion binding"/>
    <property type="evidence" value="ECO:0007669"/>
    <property type="project" value="UniProtKB-KW"/>
</dbReference>
<keyword evidence="4" id="KW-0479">Metal-binding</keyword>
<keyword evidence="5" id="KW-0378">Hydrolase</keyword>
<proteinExistence type="predicted"/>
<evidence type="ECO:0000259" key="10">
    <source>
        <dbReference type="Pfam" id="PF05193"/>
    </source>
</evidence>
<comment type="caution">
    <text evidence="11">The sequence shown here is derived from an EMBL/GenBank/DDBJ whole genome shotgun (WGS) entry which is preliminary data.</text>
</comment>
<dbReference type="GO" id="GO:0004222">
    <property type="term" value="F:metalloendopeptidase activity"/>
    <property type="evidence" value="ECO:0007669"/>
    <property type="project" value="TreeGrafter"/>
</dbReference>
<dbReference type="InterPro" id="IPR007863">
    <property type="entry name" value="Peptidase_M16_C"/>
</dbReference>
<dbReference type="GO" id="GO:0005739">
    <property type="term" value="C:mitochondrion"/>
    <property type="evidence" value="ECO:0007669"/>
    <property type="project" value="UniProtKB-SubCell"/>
</dbReference>
<keyword evidence="3" id="KW-0645">Protease</keyword>
<evidence type="ECO:0000256" key="5">
    <source>
        <dbReference type="ARBA" id="ARBA00022801"/>
    </source>
</evidence>
<evidence type="ECO:0000256" key="2">
    <source>
        <dbReference type="ARBA" id="ARBA00004173"/>
    </source>
</evidence>
<dbReference type="Pfam" id="PF00675">
    <property type="entry name" value="Peptidase_M16"/>
    <property type="match status" value="1"/>
</dbReference>
<keyword evidence="7" id="KW-0482">Metalloprotease</keyword>
<evidence type="ECO:0000256" key="4">
    <source>
        <dbReference type="ARBA" id="ARBA00022723"/>
    </source>
</evidence>
<keyword evidence="12" id="KW-1185">Reference proteome</keyword>
<dbReference type="AlphaFoldDB" id="A0A821L0H9"/>
<evidence type="ECO:0008006" key="13">
    <source>
        <dbReference type="Google" id="ProtNLM"/>
    </source>
</evidence>
<dbReference type="PANTHER" id="PTHR11851">
    <property type="entry name" value="METALLOPROTEASE"/>
    <property type="match status" value="1"/>
</dbReference>
<dbReference type="PANTHER" id="PTHR11851:SF149">
    <property type="entry name" value="GH01077P"/>
    <property type="match status" value="1"/>
</dbReference>
<keyword evidence="6" id="KW-0862">Zinc</keyword>
<evidence type="ECO:0000313" key="11">
    <source>
        <dbReference type="EMBL" id="CAF4743601.1"/>
    </source>
</evidence>
<sequence length="454" mass="51493">MFRKIHQRSTFLRHHTRKICKGPENVKTLELTNGLRVVTERIESPLACVNLFAKVGSRFENYDTNGISHFIEHMAFKGFTSMNSQAVACQLNDLEAKITSMTTREFQVFSAVCPSKSAGDIVSLLTKIVTELELSDQEMDCERDVIQHEMQNLDMNPREIMFDYLHETAFQGTPLANRVVGPSRNVNKFNRDCALYFMKNHYKPTRLLFTAAGDVSSDTIVDAASRHIGSTEYEGKAEFSPCRFTSSQVRFRDDSMPFAHISLAFEAPGYKSLDYLPLLVAKNYIGSWHKSQGGSHRHASDAVRAVATCNLCELLESFYIAHSDVGLWGVYFVVPNMNIENVIYIIQNMWMHLCFTITKNDVERAVNITKLELARRIEGVVNSAFDIGIQIMLKNERTPLTNMYQDLSRIDPKTIKAVAEASIYDKPLVTAAVGPTEELPDYNRLQAGQYWLRL</sequence>
<dbReference type="GO" id="GO:0006627">
    <property type="term" value="P:protein processing involved in protein targeting to mitochondrion"/>
    <property type="evidence" value="ECO:0007669"/>
    <property type="project" value="TreeGrafter"/>
</dbReference>
<dbReference type="Pfam" id="PF05193">
    <property type="entry name" value="Peptidase_M16_C"/>
    <property type="match status" value="1"/>
</dbReference>
<evidence type="ECO:0000259" key="9">
    <source>
        <dbReference type="Pfam" id="PF00675"/>
    </source>
</evidence>
<dbReference type="InterPro" id="IPR011249">
    <property type="entry name" value="Metalloenz_LuxS/M16"/>
</dbReference>
<evidence type="ECO:0000256" key="6">
    <source>
        <dbReference type="ARBA" id="ARBA00022833"/>
    </source>
</evidence>
<protein>
    <recommendedName>
        <fullName evidence="13">Mitochondrial processing peptidase beta subunit</fullName>
    </recommendedName>
</protein>
<reference evidence="11" key="1">
    <citation type="submission" date="2021-02" db="EMBL/GenBank/DDBJ databases">
        <authorList>
            <person name="Steward A R."/>
        </authorList>
    </citation>
    <scope>NUCLEOTIDE SEQUENCE</scope>
</reference>
<name>A0A821L0H9_9NEOP</name>
<accession>A0A821L0H9</accession>
<gene>
    <name evidence="11" type="ORF">PMACD_LOCUS190</name>
</gene>
<dbReference type="InterPro" id="IPR011765">
    <property type="entry name" value="Pept_M16_N"/>
</dbReference>
<organism evidence="11 12">
    <name type="scientific">Pieris macdunnoughi</name>
    <dbReference type="NCBI Taxonomy" id="345717"/>
    <lineage>
        <taxon>Eukaryota</taxon>
        <taxon>Metazoa</taxon>
        <taxon>Ecdysozoa</taxon>
        <taxon>Arthropoda</taxon>
        <taxon>Hexapoda</taxon>
        <taxon>Insecta</taxon>
        <taxon>Pterygota</taxon>
        <taxon>Neoptera</taxon>
        <taxon>Endopterygota</taxon>
        <taxon>Lepidoptera</taxon>
        <taxon>Glossata</taxon>
        <taxon>Ditrysia</taxon>
        <taxon>Papilionoidea</taxon>
        <taxon>Pieridae</taxon>
        <taxon>Pierinae</taxon>
        <taxon>Pieris</taxon>
    </lineage>
</organism>
<evidence type="ECO:0000256" key="1">
    <source>
        <dbReference type="ARBA" id="ARBA00001947"/>
    </source>
</evidence>
<evidence type="ECO:0000256" key="7">
    <source>
        <dbReference type="ARBA" id="ARBA00023049"/>
    </source>
</evidence>
<evidence type="ECO:0000256" key="8">
    <source>
        <dbReference type="ARBA" id="ARBA00023128"/>
    </source>
</evidence>
<feature type="domain" description="Peptidase M16 N-terminal" evidence="9">
    <location>
        <begin position="36"/>
        <end position="182"/>
    </location>
</feature>
<comment type="cofactor">
    <cofactor evidence="1">
        <name>Zn(2+)</name>
        <dbReference type="ChEBI" id="CHEBI:29105"/>
    </cofactor>
</comment>
<evidence type="ECO:0000313" key="12">
    <source>
        <dbReference type="Proteomes" id="UP000663880"/>
    </source>
</evidence>
<feature type="domain" description="Peptidase M16 C-terminal" evidence="10">
    <location>
        <begin position="189"/>
        <end position="367"/>
    </location>
</feature>
<dbReference type="EMBL" id="CAJOBZ010000001">
    <property type="protein sequence ID" value="CAF4743601.1"/>
    <property type="molecule type" value="Genomic_DNA"/>
</dbReference>
<dbReference type="SUPFAM" id="SSF63411">
    <property type="entry name" value="LuxS/MPP-like metallohydrolase"/>
    <property type="match status" value="2"/>
</dbReference>
<comment type="subcellular location">
    <subcellularLocation>
        <location evidence="2">Mitochondrion</location>
    </subcellularLocation>
</comment>
<dbReference type="OrthoDB" id="10251424at2759"/>
<dbReference type="InterPro" id="IPR050361">
    <property type="entry name" value="MPP/UQCRC_Complex"/>
</dbReference>
<evidence type="ECO:0000256" key="3">
    <source>
        <dbReference type="ARBA" id="ARBA00022670"/>
    </source>
</evidence>
<dbReference type="Proteomes" id="UP000663880">
    <property type="component" value="Unassembled WGS sequence"/>
</dbReference>